<name>A0A0L0DDW9_THETB</name>
<dbReference type="Pfam" id="PF13855">
    <property type="entry name" value="LRR_8"/>
    <property type="match status" value="1"/>
</dbReference>
<evidence type="ECO:0000313" key="4">
    <source>
        <dbReference type="Proteomes" id="UP000054408"/>
    </source>
</evidence>
<reference evidence="3 4" key="1">
    <citation type="submission" date="2010-05" db="EMBL/GenBank/DDBJ databases">
        <title>The Genome Sequence of Thecamonas trahens ATCC 50062.</title>
        <authorList>
            <consortium name="The Broad Institute Genome Sequencing Platform"/>
            <person name="Russ C."/>
            <person name="Cuomo C."/>
            <person name="Shea T."/>
            <person name="Young S.K."/>
            <person name="Zeng Q."/>
            <person name="Koehrsen M."/>
            <person name="Haas B."/>
            <person name="Borodovsky M."/>
            <person name="Guigo R."/>
            <person name="Alvarado L."/>
            <person name="Berlin A."/>
            <person name="Bochicchio J."/>
            <person name="Borenstein D."/>
            <person name="Chapman S."/>
            <person name="Chen Z."/>
            <person name="Freedman E."/>
            <person name="Gellesch M."/>
            <person name="Goldberg J."/>
            <person name="Griggs A."/>
            <person name="Gujja S."/>
            <person name="Heilman E."/>
            <person name="Heiman D."/>
            <person name="Hepburn T."/>
            <person name="Howarth C."/>
            <person name="Jen D."/>
            <person name="Larson L."/>
            <person name="Mehta T."/>
            <person name="Park D."/>
            <person name="Pearson M."/>
            <person name="Roberts A."/>
            <person name="Saif S."/>
            <person name="Shenoy N."/>
            <person name="Sisk P."/>
            <person name="Stolte C."/>
            <person name="Sykes S."/>
            <person name="Thomson T."/>
            <person name="Walk T."/>
            <person name="White J."/>
            <person name="Yandava C."/>
            <person name="Burger G."/>
            <person name="Gray M.W."/>
            <person name="Holland P.W.H."/>
            <person name="King N."/>
            <person name="Lang F.B.F."/>
            <person name="Roger A.J."/>
            <person name="Ruiz-Trillo I."/>
            <person name="Lander E."/>
            <person name="Nusbaum C."/>
        </authorList>
    </citation>
    <scope>NUCLEOTIDE SEQUENCE [LARGE SCALE GENOMIC DNA]</scope>
    <source>
        <strain evidence="3 4">ATCC 50062</strain>
    </source>
</reference>
<evidence type="ECO:0000313" key="3">
    <source>
        <dbReference type="EMBL" id="KNC49513.1"/>
    </source>
</evidence>
<dbReference type="GeneID" id="25564932"/>
<keyword evidence="1" id="KW-0433">Leucine-rich repeat</keyword>
<dbReference type="PANTHER" id="PTHR48051:SF1">
    <property type="entry name" value="RAS SUPPRESSOR PROTEIN 1"/>
    <property type="match status" value="1"/>
</dbReference>
<dbReference type="SUPFAM" id="SSF52058">
    <property type="entry name" value="L domain-like"/>
    <property type="match status" value="1"/>
</dbReference>
<gene>
    <name evidence="3" type="ORF">AMSG_05531</name>
</gene>
<dbReference type="eggNOG" id="KOG0619">
    <property type="taxonomic scope" value="Eukaryota"/>
</dbReference>
<dbReference type="PANTHER" id="PTHR48051">
    <property type="match status" value="1"/>
</dbReference>
<sequence length="246" mass="25860">MDEALAAEAVRKTNKAAAGKVAAAVRVLDLSMMGIDILPVLVPRRGEKDGEGEQGKEVDDDDSQLAASVEVINLHGNALTASMIDAGIGGWLEWCGGVAVLVELFLSANLLESVPDVVCSIETLETLSLAHNAIAELPDRLARLARLRSLDVSHNKLDAVPARIAALPVLNELRCDGNTGLAAALPPGLVDDTSTEGQTALIAYLRGDHEPAATVTVVVATENNSPAQHRCWAYARCSCKVAAAWK</sequence>
<dbReference type="OrthoDB" id="1728874at2759"/>
<dbReference type="SMART" id="SM00369">
    <property type="entry name" value="LRR_TYP"/>
    <property type="match status" value="3"/>
</dbReference>
<dbReference type="Proteomes" id="UP000054408">
    <property type="component" value="Unassembled WGS sequence"/>
</dbReference>
<dbReference type="STRING" id="461836.A0A0L0DDW9"/>
<dbReference type="InterPro" id="IPR050216">
    <property type="entry name" value="LRR_domain-containing"/>
</dbReference>
<dbReference type="RefSeq" id="XP_013757630.1">
    <property type="nucleotide sequence ID" value="XM_013902176.1"/>
</dbReference>
<proteinExistence type="predicted"/>
<dbReference type="PROSITE" id="PS51450">
    <property type="entry name" value="LRR"/>
    <property type="match status" value="1"/>
</dbReference>
<dbReference type="InterPro" id="IPR003591">
    <property type="entry name" value="Leu-rich_rpt_typical-subtyp"/>
</dbReference>
<dbReference type="InterPro" id="IPR032675">
    <property type="entry name" value="LRR_dom_sf"/>
</dbReference>
<accession>A0A0L0DDW9</accession>
<evidence type="ECO:0000256" key="2">
    <source>
        <dbReference type="ARBA" id="ARBA00022737"/>
    </source>
</evidence>
<dbReference type="AlphaFoldDB" id="A0A0L0DDW9"/>
<keyword evidence="2" id="KW-0677">Repeat</keyword>
<keyword evidence="4" id="KW-1185">Reference proteome</keyword>
<protein>
    <submittedName>
        <fullName evidence="3">Uncharacterized protein</fullName>
    </submittedName>
</protein>
<dbReference type="GO" id="GO:0005737">
    <property type="term" value="C:cytoplasm"/>
    <property type="evidence" value="ECO:0007669"/>
    <property type="project" value="TreeGrafter"/>
</dbReference>
<evidence type="ECO:0000256" key="1">
    <source>
        <dbReference type="ARBA" id="ARBA00022614"/>
    </source>
</evidence>
<organism evidence="3 4">
    <name type="scientific">Thecamonas trahens ATCC 50062</name>
    <dbReference type="NCBI Taxonomy" id="461836"/>
    <lineage>
        <taxon>Eukaryota</taxon>
        <taxon>Apusozoa</taxon>
        <taxon>Apusomonadida</taxon>
        <taxon>Apusomonadidae</taxon>
        <taxon>Thecamonas</taxon>
    </lineage>
</organism>
<dbReference type="InterPro" id="IPR001611">
    <property type="entry name" value="Leu-rich_rpt"/>
</dbReference>
<dbReference type="Gene3D" id="3.80.10.10">
    <property type="entry name" value="Ribonuclease Inhibitor"/>
    <property type="match status" value="1"/>
</dbReference>
<dbReference type="EMBL" id="GL349456">
    <property type="protein sequence ID" value="KNC49513.1"/>
    <property type="molecule type" value="Genomic_DNA"/>
</dbReference>